<dbReference type="SUPFAM" id="SSF46894">
    <property type="entry name" value="C-terminal effector domain of the bipartite response regulators"/>
    <property type="match status" value="1"/>
</dbReference>
<dbReference type="Proteomes" id="UP000536909">
    <property type="component" value="Unassembled WGS sequence"/>
</dbReference>
<dbReference type="PANTHER" id="PTHR48111:SF22">
    <property type="entry name" value="REGULATOR OF RPOS"/>
    <property type="match status" value="1"/>
</dbReference>
<feature type="domain" description="Response regulatory" evidence="8">
    <location>
        <begin position="36"/>
        <end position="150"/>
    </location>
</feature>
<dbReference type="PROSITE" id="PS51755">
    <property type="entry name" value="OMPR_PHOB"/>
    <property type="match status" value="1"/>
</dbReference>
<evidence type="ECO:0000256" key="6">
    <source>
        <dbReference type="PROSITE-ProRule" id="PRU00169"/>
    </source>
</evidence>
<dbReference type="CDD" id="cd00383">
    <property type="entry name" value="trans_reg_C"/>
    <property type="match status" value="1"/>
</dbReference>
<dbReference type="Gene3D" id="6.10.250.690">
    <property type="match status" value="1"/>
</dbReference>
<dbReference type="InterPro" id="IPR016032">
    <property type="entry name" value="Sig_transdc_resp-reg_C-effctor"/>
</dbReference>
<evidence type="ECO:0000256" key="5">
    <source>
        <dbReference type="ARBA" id="ARBA00023163"/>
    </source>
</evidence>
<evidence type="ECO:0000313" key="11">
    <source>
        <dbReference type="Proteomes" id="UP000536909"/>
    </source>
</evidence>
<dbReference type="Pfam" id="PF00072">
    <property type="entry name" value="Response_reg"/>
    <property type="match status" value="1"/>
</dbReference>
<dbReference type="InterPro" id="IPR011006">
    <property type="entry name" value="CheY-like_superfamily"/>
</dbReference>
<dbReference type="InterPro" id="IPR001867">
    <property type="entry name" value="OmpR/PhoB-type_DNA-bd"/>
</dbReference>
<dbReference type="SMART" id="SM00862">
    <property type="entry name" value="Trans_reg_C"/>
    <property type="match status" value="1"/>
</dbReference>
<name>A0ABR6MNX0_9DEIO</name>
<dbReference type="PANTHER" id="PTHR48111">
    <property type="entry name" value="REGULATOR OF RPOS"/>
    <property type="match status" value="1"/>
</dbReference>
<dbReference type="InterPro" id="IPR001789">
    <property type="entry name" value="Sig_transdc_resp-reg_receiver"/>
</dbReference>
<accession>A0ABR6MNX0</accession>
<evidence type="ECO:0000256" key="2">
    <source>
        <dbReference type="ARBA" id="ARBA00023012"/>
    </source>
</evidence>
<protein>
    <submittedName>
        <fullName evidence="10">DNA-binding response OmpR family regulator</fullName>
    </submittedName>
</protein>
<dbReference type="InterPro" id="IPR036388">
    <property type="entry name" value="WH-like_DNA-bd_sf"/>
</dbReference>
<keyword evidence="11" id="KW-1185">Reference proteome</keyword>
<comment type="caution">
    <text evidence="10">The sequence shown here is derived from an EMBL/GenBank/DDBJ whole genome shotgun (WGS) entry which is preliminary data.</text>
</comment>
<keyword evidence="3" id="KW-0805">Transcription regulation</keyword>
<reference evidence="10 11" key="1">
    <citation type="submission" date="2020-08" db="EMBL/GenBank/DDBJ databases">
        <title>Genomic Encyclopedia of Type Strains, Phase IV (KMG-IV): sequencing the most valuable type-strain genomes for metagenomic binning, comparative biology and taxonomic classification.</title>
        <authorList>
            <person name="Goeker M."/>
        </authorList>
    </citation>
    <scope>NUCLEOTIDE SEQUENCE [LARGE SCALE GENOMIC DNA]</scope>
    <source>
        <strain evidence="10 11">DSM 105434</strain>
    </source>
</reference>
<keyword evidence="2" id="KW-0902">Two-component regulatory system</keyword>
<evidence type="ECO:0000313" key="10">
    <source>
        <dbReference type="EMBL" id="MBB5293644.1"/>
    </source>
</evidence>
<keyword evidence="4 7" id="KW-0238">DNA-binding</keyword>
<evidence type="ECO:0000259" key="8">
    <source>
        <dbReference type="PROSITE" id="PS50110"/>
    </source>
</evidence>
<organism evidence="10 11">
    <name type="scientific">Deinococcus metallilatus</name>
    <dbReference type="NCBI Taxonomy" id="1211322"/>
    <lineage>
        <taxon>Bacteria</taxon>
        <taxon>Thermotogati</taxon>
        <taxon>Deinococcota</taxon>
        <taxon>Deinococci</taxon>
        <taxon>Deinococcales</taxon>
        <taxon>Deinococcaceae</taxon>
        <taxon>Deinococcus</taxon>
    </lineage>
</organism>
<dbReference type="GO" id="GO:0003677">
    <property type="term" value="F:DNA binding"/>
    <property type="evidence" value="ECO:0007669"/>
    <property type="project" value="UniProtKB-KW"/>
</dbReference>
<evidence type="ECO:0000256" key="1">
    <source>
        <dbReference type="ARBA" id="ARBA00022553"/>
    </source>
</evidence>
<keyword evidence="5" id="KW-0804">Transcription</keyword>
<feature type="DNA-binding region" description="OmpR/PhoB-type" evidence="7">
    <location>
        <begin position="158"/>
        <end position="253"/>
    </location>
</feature>
<sequence>MSFLRPFDLERLPWRHDHARRPLDVLCSPPGVLSVRLLLVEDDPRIALPTARALADAGHEVKVEPDGVRGLTQARSGGYDALLLDVMLPGLDGFELARTLRAEGAEVPIVFLTARGALHDRVDGLDLGGDAYLVKPFELPELLATLRAVVRRGEGVRSARVAFGGGTGLLDARHRQVWWQGQVVGFTAREYALLEVLVLSQGRWFTREELVTRVWGPDFGGEARVVDVYVSYLRRKLAADVLVSSRGLGYRVP</sequence>
<evidence type="ECO:0000256" key="7">
    <source>
        <dbReference type="PROSITE-ProRule" id="PRU01091"/>
    </source>
</evidence>
<dbReference type="SMART" id="SM00448">
    <property type="entry name" value="REC"/>
    <property type="match status" value="1"/>
</dbReference>
<feature type="domain" description="OmpR/PhoB-type" evidence="9">
    <location>
        <begin position="158"/>
        <end position="253"/>
    </location>
</feature>
<dbReference type="EMBL" id="JACHFV010000002">
    <property type="protein sequence ID" value="MBB5293644.1"/>
    <property type="molecule type" value="Genomic_DNA"/>
</dbReference>
<evidence type="ECO:0000259" key="9">
    <source>
        <dbReference type="PROSITE" id="PS51755"/>
    </source>
</evidence>
<dbReference type="PROSITE" id="PS50110">
    <property type="entry name" value="RESPONSE_REGULATORY"/>
    <property type="match status" value="1"/>
</dbReference>
<proteinExistence type="predicted"/>
<evidence type="ECO:0000256" key="3">
    <source>
        <dbReference type="ARBA" id="ARBA00023015"/>
    </source>
</evidence>
<feature type="modified residue" description="4-aspartylphosphate" evidence="6">
    <location>
        <position position="85"/>
    </location>
</feature>
<gene>
    <name evidence="10" type="ORF">HNQ10_000457</name>
</gene>
<dbReference type="InterPro" id="IPR039420">
    <property type="entry name" value="WalR-like"/>
</dbReference>
<dbReference type="Gene3D" id="1.10.10.10">
    <property type="entry name" value="Winged helix-like DNA-binding domain superfamily/Winged helix DNA-binding domain"/>
    <property type="match status" value="1"/>
</dbReference>
<dbReference type="Pfam" id="PF00486">
    <property type="entry name" value="Trans_reg_C"/>
    <property type="match status" value="1"/>
</dbReference>
<evidence type="ECO:0000256" key="4">
    <source>
        <dbReference type="ARBA" id="ARBA00023125"/>
    </source>
</evidence>
<dbReference type="SUPFAM" id="SSF52172">
    <property type="entry name" value="CheY-like"/>
    <property type="match status" value="1"/>
</dbReference>
<keyword evidence="1 6" id="KW-0597">Phosphoprotein</keyword>
<dbReference type="Gene3D" id="3.40.50.2300">
    <property type="match status" value="1"/>
</dbReference>